<dbReference type="InterPro" id="IPR021333">
    <property type="entry name" value="DUF2946"/>
</dbReference>
<dbReference type="AlphaFoldDB" id="A0A158FRC8"/>
<keyword evidence="1" id="KW-0732">Signal</keyword>
<dbReference type="Proteomes" id="UP000054740">
    <property type="component" value="Unassembled WGS sequence"/>
</dbReference>
<sequence length="115" mass="12099">MKKIGGFAALCAMLLLSLAPAASQTLEHARIESLLASVCATNAQAPQHAQHGVADHLRACDYCDLIAHAPTPPSSLDTAGFTFSPREVFTAPLRADAPRRAWLAFAQPRAPPAVA</sequence>
<protein>
    <submittedName>
        <fullName evidence="2">MFS transporter</fullName>
    </submittedName>
</protein>
<evidence type="ECO:0000256" key="1">
    <source>
        <dbReference type="SAM" id="SignalP"/>
    </source>
</evidence>
<dbReference type="Pfam" id="PF11162">
    <property type="entry name" value="DUF2946"/>
    <property type="match status" value="1"/>
</dbReference>
<organism evidence="2 3">
    <name type="scientific">Caballeronia cordobensis</name>
    <name type="common">Burkholderia cordobensis</name>
    <dbReference type="NCBI Taxonomy" id="1353886"/>
    <lineage>
        <taxon>Bacteria</taxon>
        <taxon>Pseudomonadati</taxon>
        <taxon>Pseudomonadota</taxon>
        <taxon>Betaproteobacteria</taxon>
        <taxon>Burkholderiales</taxon>
        <taxon>Burkholderiaceae</taxon>
        <taxon>Caballeronia</taxon>
    </lineage>
</organism>
<name>A0A158FRC8_CABCO</name>
<accession>A0A158FRC8</accession>
<evidence type="ECO:0000313" key="3">
    <source>
        <dbReference type="Proteomes" id="UP000054740"/>
    </source>
</evidence>
<feature type="chain" id="PRO_5011117738" evidence="1">
    <location>
        <begin position="22"/>
        <end position="115"/>
    </location>
</feature>
<dbReference type="RefSeq" id="WP_235024146.1">
    <property type="nucleotide sequence ID" value="NZ_FCNY02000002.1"/>
</dbReference>
<gene>
    <name evidence="2" type="ORF">AWB70_01204</name>
</gene>
<keyword evidence="3" id="KW-1185">Reference proteome</keyword>
<dbReference type="EMBL" id="FCNY02000002">
    <property type="protein sequence ID" value="SAL22365.1"/>
    <property type="molecule type" value="Genomic_DNA"/>
</dbReference>
<evidence type="ECO:0000313" key="2">
    <source>
        <dbReference type="EMBL" id="SAL22365.1"/>
    </source>
</evidence>
<reference evidence="3" key="1">
    <citation type="submission" date="2016-01" db="EMBL/GenBank/DDBJ databases">
        <authorList>
            <person name="Peeters C."/>
        </authorList>
    </citation>
    <scope>NUCLEOTIDE SEQUENCE [LARGE SCALE GENOMIC DNA]</scope>
</reference>
<feature type="signal peptide" evidence="1">
    <location>
        <begin position="1"/>
        <end position="21"/>
    </location>
</feature>
<proteinExistence type="predicted"/>